<evidence type="ECO:0000313" key="1">
    <source>
        <dbReference type="EMBL" id="AVZ75025.1"/>
    </source>
</evidence>
<evidence type="ECO:0000313" key="2">
    <source>
        <dbReference type="Proteomes" id="UP000244201"/>
    </source>
</evidence>
<gene>
    <name evidence="1" type="ORF">SLUN_25400</name>
</gene>
<keyword evidence="2" id="KW-1185">Reference proteome</keyword>
<reference evidence="1 2" key="1">
    <citation type="submission" date="2018-01" db="EMBL/GenBank/DDBJ databases">
        <title>Complete genome sequence of Streptomyces lunaelactis MM109T, a Ferroverdin A producer isolated from cave moonmilk deposits.</title>
        <authorList>
            <person name="Naome A."/>
            <person name="Martinet L."/>
            <person name="Maciejewska M."/>
            <person name="Anderssen S."/>
            <person name="Adam D."/>
            <person name="Tenconi E."/>
            <person name="Deflandre B."/>
            <person name="Arguelles-Arias A."/>
            <person name="Calusinska M."/>
            <person name="Copieters W."/>
            <person name="Karim L."/>
            <person name="Hanikenne M."/>
            <person name="Baurain D."/>
            <person name="van Wezel G."/>
            <person name="Smargiasso N."/>
            <person name="de Pauw E."/>
            <person name="Delfosse P."/>
            <person name="Rigali S."/>
        </authorList>
    </citation>
    <scope>NUCLEOTIDE SEQUENCE [LARGE SCALE GENOMIC DNA]</scope>
    <source>
        <strain evidence="1 2">MM109</strain>
    </source>
</reference>
<proteinExistence type="predicted"/>
<protein>
    <submittedName>
        <fullName evidence="1">Uncharacterized protein</fullName>
    </submittedName>
</protein>
<organism evidence="1 2">
    <name type="scientific">Streptomyces lunaelactis</name>
    <dbReference type="NCBI Taxonomy" id="1535768"/>
    <lineage>
        <taxon>Bacteria</taxon>
        <taxon>Bacillati</taxon>
        <taxon>Actinomycetota</taxon>
        <taxon>Actinomycetes</taxon>
        <taxon>Kitasatosporales</taxon>
        <taxon>Streptomycetaceae</taxon>
        <taxon>Streptomyces</taxon>
    </lineage>
</organism>
<dbReference type="KEGG" id="slk:SLUN_25400"/>
<sequence>MPPVTSQVSRAHGAFTVKLNQRQLHAQLKALPWKEARAGLHDRNCGHSRLEALVVHVLTVTDPGGRAQRVTTDVCSI</sequence>
<dbReference type="Proteomes" id="UP000244201">
    <property type="component" value="Chromosome"/>
</dbReference>
<dbReference type="EMBL" id="CP026304">
    <property type="protein sequence ID" value="AVZ75025.1"/>
    <property type="molecule type" value="Genomic_DNA"/>
</dbReference>
<accession>A0A2R4T799</accession>
<name>A0A2R4T799_9ACTN</name>
<dbReference type="AlphaFoldDB" id="A0A2R4T799"/>